<evidence type="ECO:0000256" key="3">
    <source>
        <dbReference type="ARBA" id="ARBA00079372"/>
    </source>
</evidence>
<dbReference type="RefSeq" id="WP_007922005.1">
    <property type="nucleotide sequence ID" value="NZ_ADVG01000005.1"/>
</dbReference>
<dbReference type="Pfam" id="PF01977">
    <property type="entry name" value="UbiD"/>
    <property type="match status" value="1"/>
</dbReference>
<dbReference type="Pfam" id="PF20696">
    <property type="entry name" value="UbiD_C"/>
    <property type="match status" value="1"/>
</dbReference>
<dbReference type="NCBIfam" id="NF041204">
    <property type="entry name" value="VdcC"/>
    <property type="match status" value="1"/>
</dbReference>
<dbReference type="GO" id="GO:0008694">
    <property type="term" value="F:4-hydroxy-3-polyprenylbenzoate decarboxylase activity"/>
    <property type="evidence" value="ECO:0007669"/>
    <property type="project" value="TreeGrafter"/>
</dbReference>
<accession>D6U7I9</accession>
<evidence type="ECO:0000313" key="8">
    <source>
        <dbReference type="Proteomes" id="UP000004508"/>
    </source>
</evidence>
<dbReference type="AlphaFoldDB" id="D6U7I9"/>
<evidence type="ECO:0000259" key="4">
    <source>
        <dbReference type="Pfam" id="PF01977"/>
    </source>
</evidence>
<reference evidence="7 8" key="1">
    <citation type="journal article" date="2011" name="Stand. Genomic Sci.">
        <title>Non-contiguous finished genome sequence and contextual data of the filamentous soil bacterium Ktedonobacter racemifer type strain (SOSP1-21).</title>
        <authorList>
            <person name="Chang Y.J."/>
            <person name="Land M."/>
            <person name="Hauser L."/>
            <person name="Chertkov O."/>
            <person name="Del Rio T.G."/>
            <person name="Nolan M."/>
            <person name="Copeland A."/>
            <person name="Tice H."/>
            <person name="Cheng J.F."/>
            <person name="Lucas S."/>
            <person name="Han C."/>
            <person name="Goodwin L."/>
            <person name="Pitluck S."/>
            <person name="Ivanova N."/>
            <person name="Ovchinikova G."/>
            <person name="Pati A."/>
            <person name="Chen A."/>
            <person name="Palaniappan K."/>
            <person name="Mavromatis K."/>
            <person name="Liolios K."/>
            <person name="Brettin T."/>
            <person name="Fiebig A."/>
            <person name="Rohde M."/>
            <person name="Abt B."/>
            <person name="Goker M."/>
            <person name="Detter J.C."/>
            <person name="Woyke T."/>
            <person name="Bristow J."/>
            <person name="Eisen J.A."/>
            <person name="Markowitz V."/>
            <person name="Hugenholtz P."/>
            <person name="Kyrpides N.C."/>
            <person name="Klenk H.P."/>
            <person name="Lapidus A."/>
        </authorList>
    </citation>
    <scope>NUCLEOTIDE SEQUENCE [LARGE SCALE GENOMIC DNA]</scope>
    <source>
        <strain evidence="8">DSM 44963</strain>
    </source>
</reference>
<comment type="similarity">
    <text evidence="1">Belongs to the UbiD family.</text>
</comment>
<dbReference type="Gene3D" id="3.40.1670.10">
    <property type="entry name" value="UbiD C-terminal domain-like"/>
    <property type="match status" value="1"/>
</dbReference>
<dbReference type="PANTHER" id="PTHR30108">
    <property type="entry name" value="3-OCTAPRENYL-4-HYDROXYBENZOATE CARBOXY-LYASE-RELATED"/>
    <property type="match status" value="1"/>
</dbReference>
<dbReference type="InterPro" id="IPR053417">
    <property type="entry name" value="PAD_UbiD-like"/>
</dbReference>
<keyword evidence="8" id="KW-1185">Reference proteome</keyword>
<dbReference type="Proteomes" id="UP000004508">
    <property type="component" value="Unassembled WGS sequence"/>
</dbReference>
<evidence type="ECO:0000313" key="7">
    <source>
        <dbReference type="EMBL" id="EFH79850.1"/>
    </source>
</evidence>
<evidence type="ECO:0000259" key="6">
    <source>
        <dbReference type="Pfam" id="PF20696"/>
    </source>
</evidence>
<dbReference type="SUPFAM" id="SSF143968">
    <property type="entry name" value="UbiD C-terminal domain-like"/>
    <property type="match status" value="1"/>
</dbReference>
<feature type="domain" description="3-octaprenyl-4-hydroxybenzoate carboxy-lyase-like N-terminal" evidence="5">
    <location>
        <begin position="11"/>
        <end position="88"/>
    </location>
</feature>
<dbReference type="InParanoid" id="D6U7I9"/>
<dbReference type="SUPFAM" id="SSF50475">
    <property type="entry name" value="FMN-binding split barrel"/>
    <property type="match status" value="1"/>
</dbReference>
<dbReference type="Pfam" id="PF20695">
    <property type="entry name" value="UbiD_N"/>
    <property type="match status" value="1"/>
</dbReference>
<sequence>MAYKDLRAFMQRLEEERQLLHIDQEVTLEPDLGAAGRAVSYLGDQAPAIHFRNIHSYNGAQVVMNVLGSWANHALMLNIPKTTTVKEQFFEFVRRWNTYPMEVERVQDAPFYENEITDNINLFDVLPLFRLNEYDAGCYIDKGCVVTRDPNHPEEFDLQNVGIYRIQVKGKDHLGVQFLPFHDAGAQLYMAEERGENLPVAIAIGCEPVITTIAGSPLLYTQSEYKMAGAMQQEPYRIVKARRTGLDVPWGAEIVLEGEAIGGQREIEGPFGEFTGSYSGIRRQPVIKIHAIYHRTKPIYEHVYIGIPWTEIDYLIGVNTCVAIYTQLKEAYPEIVAVNATYLNGLVAIVSTKTAGRVGGFAKAVGVRTITTTHGIGYCKIVIVVDEDIDPFDLNQVMWALSTRFSPSKDLIVVPTASVISLDPSSDPPGITHKLILDATIPQPPDIRGEKTLLIDPPPTTEQWHKKLIDDMRKQR</sequence>
<dbReference type="eggNOG" id="COG0043">
    <property type="taxonomic scope" value="Bacteria"/>
</dbReference>
<dbReference type="STRING" id="485913.Krac_0364"/>
<comment type="caution">
    <text evidence="7">The sequence shown here is derived from an EMBL/GenBank/DDBJ whole genome shotgun (WGS) entry which is preliminary data.</text>
</comment>
<name>D6U7I9_KTERA</name>
<dbReference type="InterPro" id="IPR048304">
    <property type="entry name" value="UbiD_Rift_dom"/>
</dbReference>
<evidence type="ECO:0000256" key="1">
    <source>
        <dbReference type="ARBA" id="ARBA00010021"/>
    </source>
</evidence>
<dbReference type="FunFam" id="3.40.1670.10:FF:000003">
    <property type="entry name" value="Phenolic acid decarboxylase"/>
    <property type="match status" value="1"/>
</dbReference>
<protein>
    <recommendedName>
        <fullName evidence="2">Phenolic acid decarboxylase</fullName>
    </recommendedName>
    <alternativeName>
        <fullName evidence="3">Phenolic acid decarboxylase subunit C</fullName>
    </alternativeName>
</protein>
<dbReference type="GO" id="GO:0006744">
    <property type="term" value="P:ubiquinone biosynthetic process"/>
    <property type="evidence" value="ECO:0007669"/>
    <property type="project" value="TreeGrafter"/>
</dbReference>
<evidence type="ECO:0000259" key="5">
    <source>
        <dbReference type="Pfam" id="PF20695"/>
    </source>
</evidence>
<dbReference type="FunCoup" id="D6U7I9">
    <property type="interactions" value="172"/>
</dbReference>
<proteinExistence type="inferred from homology"/>
<dbReference type="GO" id="GO:0005829">
    <property type="term" value="C:cytosol"/>
    <property type="evidence" value="ECO:0007669"/>
    <property type="project" value="TreeGrafter"/>
</dbReference>
<dbReference type="PANTHER" id="PTHR30108:SF17">
    <property type="entry name" value="FERULIC ACID DECARBOXYLASE 1"/>
    <property type="match status" value="1"/>
</dbReference>
<dbReference type="InterPro" id="IPR002830">
    <property type="entry name" value="UbiD"/>
</dbReference>
<dbReference type="InterPro" id="IPR049383">
    <property type="entry name" value="UbiD-like_N"/>
</dbReference>
<evidence type="ECO:0000256" key="2">
    <source>
        <dbReference type="ARBA" id="ARBA00072018"/>
    </source>
</evidence>
<dbReference type="NCBIfam" id="TIGR00148">
    <property type="entry name" value="UbiD family decarboxylase"/>
    <property type="match status" value="1"/>
</dbReference>
<gene>
    <name evidence="7" type="ORF">Krac_0364</name>
</gene>
<dbReference type="EMBL" id="ADVG01000005">
    <property type="protein sequence ID" value="EFH79850.1"/>
    <property type="molecule type" value="Genomic_DNA"/>
</dbReference>
<dbReference type="InterPro" id="IPR049381">
    <property type="entry name" value="UbiD-like_C"/>
</dbReference>
<organism evidence="7 8">
    <name type="scientific">Ktedonobacter racemifer DSM 44963</name>
    <dbReference type="NCBI Taxonomy" id="485913"/>
    <lineage>
        <taxon>Bacteria</taxon>
        <taxon>Bacillati</taxon>
        <taxon>Chloroflexota</taxon>
        <taxon>Ktedonobacteria</taxon>
        <taxon>Ktedonobacterales</taxon>
        <taxon>Ktedonobacteraceae</taxon>
        <taxon>Ktedonobacter</taxon>
    </lineage>
</organism>
<dbReference type="OrthoDB" id="137510at2"/>
<feature type="domain" description="3-octaprenyl-4-hydroxybenzoate carboxy-lyase-like C-terminal" evidence="6">
    <location>
        <begin position="314"/>
        <end position="439"/>
    </location>
</feature>
<feature type="domain" description="3-octaprenyl-4-hydroxybenzoate carboxy-lyase-like Rift-related" evidence="4">
    <location>
        <begin position="107"/>
        <end position="307"/>
    </location>
</feature>